<feature type="domain" description="Vitellinogen open beta-sheet" evidence="4">
    <location>
        <begin position="7"/>
        <end position="186"/>
    </location>
</feature>
<evidence type="ECO:0000313" key="6">
    <source>
        <dbReference type="WBParaSite" id="nRc.2.0.1.t27033-RA"/>
    </source>
</evidence>
<dbReference type="InterPro" id="IPR015255">
    <property type="entry name" value="Vitellinogen_open_b-sht"/>
</dbReference>
<keyword evidence="3" id="KW-1133">Transmembrane helix</keyword>
<evidence type="ECO:0000256" key="1">
    <source>
        <dbReference type="ARBA" id="ARBA00022761"/>
    </source>
</evidence>
<dbReference type="Gene3D" id="2.20.80.10">
    <property type="entry name" value="Lipovitellin-phosvitin complex, chain A, domain 4"/>
    <property type="match status" value="1"/>
</dbReference>
<feature type="region of interest" description="Disordered" evidence="2">
    <location>
        <begin position="615"/>
        <end position="650"/>
    </location>
</feature>
<keyword evidence="3" id="KW-0472">Membrane</keyword>
<keyword evidence="1" id="KW-0758">Storage protein</keyword>
<proteinExistence type="predicted"/>
<feature type="transmembrane region" description="Helical" evidence="3">
    <location>
        <begin position="789"/>
        <end position="815"/>
    </location>
</feature>
<dbReference type="Proteomes" id="UP000887565">
    <property type="component" value="Unplaced"/>
</dbReference>
<protein>
    <submittedName>
        <fullName evidence="6">Vitellinogen open beta-sheet domain-containing protein</fullName>
    </submittedName>
</protein>
<feature type="compositionally biased region" description="Basic and acidic residues" evidence="2">
    <location>
        <begin position="615"/>
        <end position="629"/>
    </location>
</feature>
<keyword evidence="3" id="KW-0812">Transmembrane</keyword>
<name>A0A915JLP8_ROMCU</name>
<evidence type="ECO:0000313" key="5">
    <source>
        <dbReference type="Proteomes" id="UP000887565"/>
    </source>
</evidence>
<reference evidence="6" key="1">
    <citation type="submission" date="2022-11" db="UniProtKB">
        <authorList>
            <consortium name="WormBaseParasite"/>
        </authorList>
    </citation>
    <scope>IDENTIFICATION</scope>
</reference>
<dbReference type="SUPFAM" id="SSF56968">
    <property type="entry name" value="Lipovitellin-phosvitin complex, beta-sheet shell regions"/>
    <property type="match status" value="1"/>
</dbReference>
<evidence type="ECO:0000256" key="2">
    <source>
        <dbReference type="SAM" id="MobiDB-lite"/>
    </source>
</evidence>
<keyword evidence="5" id="KW-1185">Reference proteome</keyword>
<dbReference type="GO" id="GO:0005319">
    <property type="term" value="F:lipid transporter activity"/>
    <property type="evidence" value="ECO:0007669"/>
    <property type="project" value="InterPro"/>
</dbReference>
<dbReference type="WBParaSite" id="nRc.2.0.1.t27033-RA">
    <property type="protein sequence ID" value="nRc.2.0.1.t27033-RA"/>
    <property type="gene ID" value="nRc.2.0.1.g27033"/>
</dbReference>
<evidence type="ECO:0000259" key="4">
    <source>
        <dbReference type="Pfam" id="PF09172"/>
    </source>
</evidence>
<dbReference type="AlphaFoldDB" id="A0A915JLP8"/>
<sequence>MHAESTTYEKNLHESFRALIYAQIKEQNVGFLPIDKNLLSKTLNMLKGQMNTLTDSLKRGRHVQITGVNLHRDMLIKIPTSAGLPLALTFRFPNIFSLNGKAKLIQNEGSDIGRSHGSSKNQKVEVDMMLSLESSMIINTEIWSPIINHGFKFENDLRLNVPLSFSAGIDPISRHGQNFHLIISPSQSTASTPKELIKMSIRPTNYAIKWNDYAKDFNSVSMDSTHSKATNTKQTCFEEFFSGRNMCIKNTPHKNPFALKTLEPTEFSIYMENKGKMQPVEITISSIHSSADVGSRTASGTSIDKLHVISKCGQRKASLNLARVFDPVEKVSRLHAILSSQADNRIGQMMCFDSEFMPLDGQRKLFVGGSSLKWGRSCESAKNYITVQINGEPYGASPDFLTHGAPMWKPSHQCTTPEKCDSSKNVYKMNVNYNLPVEIRNATNKIYRMFKHMFYEKSDVAQIDVKNPQNRVYVKLEVNAEEYPSGSLIIKINGEPYGASPDFLIHGAPMSKPSHQCTAPEKCDSNKNVYKMNVNYNLPVEIRNATNKIYRMFKHMFYEKSDVAQIDVKNPQNRVYVKLEVNAEEYPSGSLIIKSPGENLTLSHINLPSWFSIDSEEHSREKPHEKYMESTKSSSKRKSSTFSASMEAEHQPDHVHMNFEPEYDESESEFDLPVEFEHDSEDEKDFFHGEEQGEQDFEEEMYPPSFGKQKNDGVLKYKKNGLKEGSNWLREDYEKNEFEEGLYKKHAKREHRKPLWGDWLKESNDQKRGRDELAGYSRKNNEDEGYIPVYLAIMESFVIPPILGFLHLATFAMLIKMTESKLSNPKATNFQLVNASPHCPKIAAPIDGS</sequence>
<accession>A0A915JLP8</accession>
<organism evidence="5 6">
    <name type="scientific">Romanomermis culicivorax</name>
    <name type="common">Nematode worm</name>
    <dbReference type="NCBI Taxonomy" id="13658"/>
    <lineage>
        <taxon>Eukaryota</taxon>
        <taxon>Metazoa</taxon>
        <taxon>Ecdysozoa</taxon>
        <taxon>Nematoda</taxon>
        <taxon>Enoplea</taxon>
        <taxon>Dorylaimia</taxon>
        <taxon>Mermithida</taxon>
        <taxon>Mermithoidea</taxon>
        <taxon>Mermithidae</taxon>
        <taxon>Romanomermis</taxon>
    </lineage>
</organism>
<evidence type="ECO:0000256" key="3">
    <source>
        <dbReference type="SAM" id="Phobius"/>
    </source>
</evidence>
<dbReference type="Pfam" id="PF09172">
    <property type="entry name" value="Vit_open_b-sht"/>
    <property type="match status" value="1"/>
</dbReference>
<dbReference type="InterPro" id="IPR015819">
    <property type="entry name" value="Lipid_transp_b-sht_shell"/>
</dbReference>